<dbReference type="EMBL" id="FOXI01000009">
    <property type="protein sequence ID" value="SFP81328.1"/>
    <property type="molecule type" value="Genomic_DNA"/>
</dbReference>
<organism evidence="1 2">
    <name type="scientific">Halolamina pelagica</name>
    <dbReference type="NCBI Taxonomy" id="699431"/>
    <lineage>
        <taxon>Archaea</taxon>
        <taxon>Methanobacteriati</taxon>
        <taxon>Methanobacteriota</taxon>
        <taxon>Stenosarchaea group</taxon>
        <taxon>Halobacteria</taxon>
        <taxon>Halobacteriales</taxon>
        <taxon>Haloferacaceae</taxon>
    </lineage>
</organism>
<dbReference type="OrthoDB" id="190410at2157"/>
<accession>A0A1I5TEE6</accession>
<evidence type="ECO:0000313" key="2">
    <source>
        <dbReference type="Proteomes" id="UP000183769"/>
    </source>
</evidence>
<evidence type="ECO:0000313" key="1">
    <source>
        <dbReference type="EMBL" id="SFP81328.1"/>
    </source>
</evidence>
<proteinExistence type="predicted"/>
<name>A0A1I5TEE6_9EURY</name>
<dbReference type="InterPro" id="IPR055983">
    <property type="entry name" value="DUF7561"/>
</dbReference>
<dbReference type="Proteomes" id="UP000183769">
    <property type="component" value="Unassembled WGS sequence"/>
</dbReference>
<keyword evidence="2" id="KW-1185">Reference proteome</keyword>
<dbReference type="RefSeq" id="WP_074878805.1">
    <property type="nucleotide sequence ID" value="NZ_FOXI01000009.1"/>
</dbReference>
<dbReference type="AlphaFoldDB" id="A0A1I5TEE6"/>
<evidence type="ECO:0008006" key="3">
    <source>
        <dbReference type="Google" id="ProtNLM"/>
    </source>
</evidence>
<gene>
    <name evidence="1" type="ORF">SAMN05216277_10943</name>
</gene>
<dbReference type="Pfam" id="PF24442">
    <property type="entry name" value="DUF7561"/>
    <property type="match status" value="1"/>
</dbReference>
<reference evidence="2" key="1">
    <citation type="submission" date="2016-10" db="EMBL/GenBank/DDBJ databases">
        <authorList>
            <person name="Varghese N."/>
            <person name="Submissions S."/>
        </authorList>
    </citation>
    <scope>NUCLEOTIDE SEQUENCE [LARGE SCALE GENOMIC DNA]</scope>
    <source>
        <strain evidence="2">CGMCC 1.10329</strain>
    </source>
</reference>
<protein>
    <recommendedName>
        <fullName evidence="3">Small CPxCG-related zinc finger protein</fullName>
    </recommendedName>
</protein>
<sequence length="73" mass="8000">MATQRCDGCDRRTRIGGGIGDFWTFAGGSTEGMDLELADGSEFFLCFDCIERLPDDRDATRADVDALSSRAEE</sequence>